<keyword evidence="5 6" id="KW-0472">Membrane</keyword>
<name>A0ABV3X438_9FIRM</name>
<keyword evidence="3 6" id="KW-0812">Transmembrane</keyword>
<dbReference type="RefSeq" id="WP_368846671.1">
    <property type="nucleotide sequence ID" value="NZ_CP194411.1"/>
</dbReference>
<feature type="transmembrane region" description="Helical" evidence="6">
    <location>
        <begin position="114"/>
        <end position="133"/>
    </location>
</feature>
<accession>A0ABV3X438</accession>
<evidence type="ECO:0000313" key="8">
    <source>
        <dbReference type="Proteomes" id="UP001559623"/>
    </source>
</evidence>
<dbReference type="PANTHER" id="PTHR30482">
    <property type="entry name" value="HIGH-AFFINITY BRANCHED-CHAIN AMINO ACID TRANSPORT SYSTEM PERMEASE"/>
    <property type="match status" value="1"/>
</dbReference>
<evidence type="ECO:0000256" key="4">
    <source>
        <dbReference type="ARBA" id="ARBA00022989"/>
    </source>
</evidence>
<evidence type="ECO:0000256" key="5">
    <source>
        <dbReference type="ARBA" id="ARBA00023136"/>
    </source>
</evidence>
<dbReference type="Pfam" id="PF02653">
    <property type="entry name" value="BPD_transp_2"/>
    <property type="match status" value="1"/>
</dbReference>
<evidence type="ECO:0000256" key="1">
    <source>
        <dbReference type="ARBA" id="ARBA00004651"/>
    </source>
</evidence>
<gene>
    <name evidence="7" type="ORF">QCO44_04765</name>
</gene>
<feature type="transmembrane region" description="Helical" evidence="6">
    <location>
        <begin position="33"/>
        <end position="54"/>
    </location>
</feature>
<organism evidence="7 8">
    <name type="scientific">Selenomonas sputigena</name>
    <dbReference type="NCBI Taxonomy" id="69823"/>
    <lineage>
        <taxon>Bacteria</taxon>
        <taxon>Bacillati</taxon>
        <taxon>Bacillota</taxon>
        <taxon>Negativicutes</taxon>
        <taxon>Selenomonadales</taxon>
        <taxon>Selenomonadaceae</taxon>
        <taxon>Selenomonas</taxon>
    </lineage>
</organism>
<dbReference type="PANTHER" id="PTHR30482:SF10">
    <property type="entry name" value="HIGH-AFFINITY BRANCHED-CHAIN AMINO ACID TRANSPORT PROTEIN BRAE"/>
    <property type="match status" value="1"/>
</dbReference>
<feature type="transmembrane region" description="Helical" evidence="6">
    <location>
        <begin position="236"/>
        <end position="260"/>
    </location>
</feature>
<protein>
    <submittedName>
        <fullName evidence="7">Branched-chain amino acid ABC transporter permease</fullName>
    </submittedName>
</protein>
<evidence type="ECO:0000256" key="2">
    <source>
        <dbReference type="ARBA" id="ARBA00022475"/>
    </source>
</evidence>
<keyword evidence="2" id="KW-1003">Cell membrane</keyword>
<dbReference type="InterPro" id="IPR043428">
    <property type="entry name" value="LivM-like"/>
</dbReference>
<feature type="transmembrane region" description="Helical" evidence="6">
    <location>
        <begin position="87"/>
        <end position="107"/>
    </location>
</feature>
<feature type="transmembrane region" description="Helical" evidence="6">
    <location>
        <begin position="61"/>
        <end position="81"/>
    </location>
</feature>
<feature type="transmembrane region" description="Helical" evidence="6">
    <location>
        <begin position="201"/>
        <end position="224"/>
    </location>
</feature>
<evidence type="ECO:0000313" key="7">
    <source>
        <dbReference type="EMBL" id="MEX5284957.1"/>
    </source>
</evidence>
<dbReference type="EMBL" id="JARVLH010000002">
    <property type="protein sequence ID" value="MEX5284957.1"/>
    <property type="molecule type" value="Genomic_DNA"/>
</dbReference>
<keyword evidence="4 6" id="KW-1133">Transmembrane helix</keyword>
<dbReference type="Proteomes" id="UP001559623">
    <property type="component" value="Unassembled WGS sequence"/>
</dbReference>
<reference evidence="7 8" key="1">
    <citation type="submission" date="2023-04" db="EMBL/GenBank/DDBJ databases">
        <title>Genome Sequence of Selenomonas sputigena ATCC 33150.</title>
        <authorList>
            <person name="Miller D.P."/>
            <person name="Anvari S."/>
            <person name="Polson S.W."/>
            <person name="Macdonald M."/>
            <person name="Mcdowell J.V."/>
        </authorList>
    </citation>
    <scope>NUCLEOTIDE SEQUENCE [LARGE SCALE GENOMIC DNA]</scope>
    <source>
        <strain evidence="7 8">ATCC 33150</strain>
    </source>
</reference>
<evidence type="ECO:0000256" key="3">
    <source>
        <dbReference type="ARBA" id="ARBA00022692"/>
    </source>
</evidence>
<proteinExistence type="predicted"/>
<evidence type="ECO:0000256" key="6">
    <source>
        <dbReference type="SAM" id="Phobius"/>
    </source>
</evidence>
<comment type="subcellular location">
    <subcellularLocation>
        <location evidence="1">Cell membrane</location>
        <topology evidence="1">Multi-pass membrane protein</topology>
    </subcellularLocation>
</comment>
<dbReference type="InterPro" id="IPR001851">
    <property type="entry name" value="ABC_transp_permease"/>
</dbReference>
<dbReference type="CDD" id="cd06581">
    <property type="entry name" value="TM_PBP1_LivM_like"/>
    <property type="match status" value="1"/>
</dbReference>
<comment type="caution">
    <text evidence="7">The sequence shown here is derived from an EMBL/GenBank/DDBJ whole genome shotgun (WGS) entry which is preliminary data.</text>
</comment>
<feature type="transmembrane region" description="Helical" evidence="6">
    <location>
        <begin position="153"/>
        <end position="171"/>
    </location>
</feature>
<keyword evidence="8" id="KW-1185">Reference proteome</keyword>
<feature type="transmembrane region" description="Helical" evidence="6">
    <location>
        <begin position="272"/>
        <end position="288"/>
    </location>
</feature>
<sequence length="317" mass="34488">MSLRKQDLIFFLFGLILFGILQALIAERFINVFWQLNLLFFGINVIMTASLNLINGYTGQFSLGHAGFMAVGAYVAAILTVNFQVPFPLALLAGALAAAFLGVLIGLPTLRLRGDYLAIATLGLGEIIRVVLINIDYVGGAAGFKGIPRDTNFAWVFFAVLLTLFFIKNFVNSTHGRACIAIREDEIAAEAMGIPTTRYKVMAFAIGAGFAGLGGGLFGHTLTYLSPTSFTFMQSFFFLIMVVLGGMGSLTGSIVGAFFVTILQAALADWPEFRMIIFAIALILFMFYRPKGIFGYMELTDIGPLRRIFRKGGQTNG</sequence>